<sequence>MTDAGGDHQRVGVGIVPFRSALLVSSSFVFPSLLRLFVSPCVRAVRRLLGWPHSRCTPAVDAWCRRTVFGVLASRGWVGRSSAPRRLVVCRSSALCLPRLPLSPSFLFVSLTFLPLPCLLVFRLFVLRVDTAGVAALAVHAWLSTPCVDARRLAWSWGWAGVLWMRRVWTWWARRLPSVVSSSAARRHFVSPSSSLLPRFASSPYHSLLTSSSRRTLVLHVDIAGVVALAVHTWLLTPGVDVRCLVCWCPMDVVGTSSAPRRLVVCHMPLVGAPPLPRLPFSLGLLHLLTFSLPHLFVSPYTRAARRGYG</sequence>
<keyword evidence="1" id="KW-1133">Transmembrane helix</keyword>
<dbReference type="Proteomes" id="UP000053647">
    <property type="component" value="Unassembled WGS sequence"/>
</dbReference>
<gene>
    <name evidence="2" type="ORF">PAXINDRAFT_15947</name>
</gene>
<proteinExistence type="predicted"/>
<feature type="transmembrane region" description="Helical" evidence="1">
    <location>
        <begin position="20"/>
        <end position="38"/>
    </location>
</feature>
<keyword evidence="1" id="KW-0472">Membrane</keyword>
<organism evidence="2 3">
    <name type="scientific">Paxillus involutus ATCC 200175</name>
    <dbReference type="NCBI Taxonomy" id="664439"/>
    <lineage>
        <taxon>Eukaryota</taxon>
        <taxon>Fungi</taxon>
        <taxon>Dikarya</taxon>
        <taxon>Basidiomycota</taxon>
        <taxon>Agaricomycotina</taxon>
        <taxon>Agaricomycetes</taxon>
        <taxon>Agaricomycetidae</taxon>
        <taxon>Boletales</taxon>
        <taxon>Paxilineae</taxon>
        <taxon>Paxillaceae</taxon>
        <taxon>Paxillus</taxon>
    </lineage>
</organism>
<keyword evidence="1" id="KW-0812">Transmembrane</keyword>
<evidence type="ECO:0000313" key="3">
    <source>
        <dbReference type="Proteomes" id="UP000053647"/>
    </source>
</evidence>
<keyword evidence="3" id="KW-1185">Reference proteome</keyword>
<feature type="transmembrane region" description="Helical" evidence="1">
    <location>
        <begin position="106"/>
        <end position="126"/>
    </location>
</feature>
<protein>
    <submittedName>
        <fullName evidence="2">Uncharacterized protein</fullName>
    </submittedName>
</protein>
<dbReference type="HOGENOM" id="CLU_883086_0_0_1"/>
<reference evidence="2 3" key="1">
    <citation type="submission" date="2014-06" db="EMBL/GenBank/DDBJ databases">
        <authorList>
            <consortium name="DOE Joint Genome Institute"/>
            <person name="Kuo A."/>
            <person name="Kohler A."/>
            <person name="Nagy L.G."/>
            <person name="Floudas D."/>
            <person name="Copeland A."/>
            <person name="Barry K.W."/>
            <person name="Cichocki N."/>
            <person name="Veneault-Fourrey C."/>
            <person name="LaButti K."/>
            <person name="Lindquist E.A."/>
            <person name="Lipzen A."/>
            <person name="Lundell T."/>
            <person name="Morin E."/>
            <person name="Murat C."/>
            <person name="Sun H."/>
            <person name="Tunlid A."/>
            <person name="Henrissat B."/>
            <person name="Grigoriev I.V."/>
            <person name="Hibbett D.S."/>
            <person name="Martin F."/>
            <person name="Nordberg H.P."/>
            <person name="Cantor M.N."/>
            <person name="Hua S.X."/>
        </authorList>
    </citation>
    <scope>NUCLEOTIDE SEQUENCE [LARGE SCALE GENOMIC DNA]</scope>
    <source>
        <strain evidence="2 3">ATCC 200175</strain>
    </source>
</reference>
<dbReference type="AlphaFoldDB" id="A0A0C9TTG6"/>
<evidence type="ECO:0000313" key="2">
    <source>
        <dbReference type="EMBL" id="KIJ11127.1"/>
    </source>
</evidence>
<dbReference type="EMBL" id="KN819386">
    <property type="protein sequence ID" value="KIJ11127.1"/>
    <property type="molecule type" value="Genomic_DNA"/>
</dbReference>
<accession>A0A0C9TTG6</accession>
<reference evidence="3" key="2">
    <citation type="submission" date="2015-01" db="EMBL/GenBank/DDBJ databases">
        <title>Evolutionary Origins and Diversification of the Mycorrhizal Mutualists.</title>
        <authorList>
            <consortium name="DOE Joint Genome Institute"/>
            <consortium name="Mycorrhizal Genomics Consortium"/>
            <person name="Kohler A."/>
            <person name="Kuo A."/>
            <person name="Nagy L.G."/>
            <person name="Floudas D."/>
            <person name="Copeland A."/>
            <person name="Barry K.W."/>
            <person name="Cichocki N."/>
            <person name="Veneault-Fourrey C."/>
            <person name="LaButti K."/>
            <person name="Lindquist E.A."/>
            <person name="Lipzen A."/>
            <person name="Lundell T."/>
            <person name="Morin E."/>
            <person name="Murat C."/>
            <person name="Riley R."/>
            <person name="Ohm R."/>
            <person name="Sun H."/>
            <person name="Tunlid A."/>
            <person name="Henrissat B."/>
            <person name="Grigoriev I.V."/>
            <person name="Hibbett D.S."/>
            <person name="Martin F."/>
        </authorList>
    </citation>
    <scope>NUCLEOTIDE SEQUENCE [LARGE SCALE GENOMIC DNA]</scope>
    <source>
        <strain evidence="3">ATCC 200175</strain>
    </source>
</reference>
<name>A0A0C9TTG6_PAXIN</name>
<evidence type="ECO:0000256" key="1">
    <source>
        <dbReference type="SAM" id="Phobius"/>
    </source>
</evidence>